<dbReference type="Gene3D" id="3.40.50.10480">
    <property type="entry name" value="Probable brix-domain ribosomal biogenesis protein"/>
    <property type="match status" value="1"/>
</dbReference>
<evidence type="ECO:0000256" key="1">
    <source>
        <dbReference type="SAM" id="MobiDB-lite"/>
    </source>
</evidence>
<reference evidence="3" key="1">
    <citation type="submission" date="2020-11" db="EMBL/GenBank/DDBJ databases">
        <authorList>
            <person name="Tran Van P."/>
        </authorList>
    </citation>
    <scope>NUCLEOTIDE SEQUENCE</scope>
</reference>
<feature type="compositionally biased region" description="Acidic residues" evidence="1">
    <location>
        <begin position="26"/>
        <end position="38"/>
    </location>
</feature>
<dbReference type="GO" id="GO:0030687">
    <property type="term" value="C:preribosome, large subunit precursor"/>
    <property type="evidence" value="ECO:0007669"/>
    <property type="project" value="TreeGrafter"/>
</dbReference>
<feature type="region of interest" description="Disordered" evidence="1">
    <location>
        <begin position="1"/>
        <end position="118"/>
    </location>
</feature>
<organism evidence="3">
    <name type="scientific">Darwinula stevensoni</name>
    <dbReference type="NCBI Taxonomy" id="69355"/>
    <lineage>
        <taxon>Eukaryota</taxon>
        <taxon>Metazoa</taxon>
        <taxon>Ecdysozoa</taxon>
        <taxon>Arthropoda</taxon>
        <taxon>Crustacea</taxon>
        <taxon>Oligostraca</taxon>
        <taxon>Ostracoda</taxon>
        <taxon>Podocopa</taxon>
        <taxon>Podocopida</taxon>
        <taxon>Darwinulocopina</taxon>
        <taxon>Darwinuloidea</taxon>
        <taxon>Darwinulidae</taxon>
        <taxon>Darwinula</taxon>
    </lineage>
</organism>
<dbReference type="InterPro" id="IPR007109">
    <property type="entry name" value="Brix"/>
</dbReference>
<dbReference type="EMBL" id="CAJPEV010005753">
    <property type="protein sequence ID" value="CAG0903474.1"/>
    <property type="molecule type" value="Genomic_DNA"/>
</dbReference>
<dbReference type="EMBL" id="LR905270">
    <property type="protein sequence ID" value="CAD7253379.1"/>
    <property type="molecule type" value="Genomic_DNA"/>
</dbReference>
<proteinExistence type="predicted"/>
<dbReference type="GO" id="GO:0042134">
    <property type="term" value="F:rRNA primary transcript binding"/>
    <property type="evidence" value="ECO:0007669"/>
    <property type="project" value="InterPro"/>
</dbReference>
<sequence length="344" mass="40326">MPREMGKKMKESKGSRSVQPLVHSVEDEDVKIEEENEGEEKKKKLPKLIGVGGTKHSRIERMKKLKLEKHKLKKERQRTRRKEREELGDEAPPKLEPRTLENTREEDVTVPEPEDEEIQVEEAGDEMATYFGKEKEPRVVITTSELPSSKTRAFARDLMTVVPNCRFFFRKRASVKGTIHRAMTNGYTDVLVINEDRKIPNGLLLVHLPDGPTAHFRLSNVKTTADLKRNRGTFGDHRPEVLLNRFTTRLGHRVARMLASLFHYDPEFKGRRVATFHNQRDYIFFRHHRYEFKNGKKTALYELGPRFTLKLRSLQKGTFNTQGGEYEWIHKRGEMDTSRRRFFL</sequence>
<dbReference type="PANTHER" id="PTHR22734">
    <property type="entry name" value="U3 SMALL NUCLEOLAR RIBONUCLEOPROTEIN PROTEIN IMP4"/>
    <property type="match status" value="1"/>
</dbReference>
<feature type="domain" description="Brix" evidence="2">
    <location>
        <begin position="137"/>
        <end position="320"/>
    </location>
</feature>
<dbReference type="GO" id="GO:0000460">
    <property type="term" value="P:maturation of 5.8S rRNA"/>
    <property type="evidence" value="ECO:0007669"/>
    <property type="project" value="TreeGrafter"/>
</dbReference>
<gene>
    <name evidence="3" type="ORF">DSTB1V02_LOCUS13129</name>
</gene>
<keyword evidence="4" id="KW-1185">Reference proteome</keyword>
<feature type="compositionally biased region" description="Basic and acidic residues" evidence="1">
    <location>
        <begin position="91"/>
        <end position="107"/>
    </location>
</feature>
<evidence type="ECO:0000259" key="2">
    <source>
        <dbReference type="PROSITE" id="PS50833"/>
    </source>
</evidence>
<protein>
    <recommendedName>
        <fullName evidence="2">Brix domain-containing protein</fullName>
    </recommendedName>
</protein>
<dbReference type="FunFam" id="3.40.50.10480:FF:000002">
    <property type="entry name" value="Ribosome production factor 1"/>
    <property type="match status" value="1"/>
</dbReference>
<feature type="compositionally biased region" description="Basic and acidic residues" evidence="1">
    <location>
        <begin position="1"/>
        <end position="14"/>
    </location>
</feature>
<dbReference type="GO" id="GO:0005730">
    <property type="term" value="C:nucleolus"/>
    <property type="evidence" value="ECO:0007669"/>
    <property type="project" value="TreeGrafter"/>
</dbReference>
<accession>A0A7R9AGA8</accession>
<feature type="compositionally biased region" description="Basic residues" evidence="1">
    <location>
        <begin position="63"/>
        <end position="81"/>
    </location>
</feature>
<dbReference type="AlphaFoldDB" id="A0A7R9AGA8"/>
<dbReference type="GO" id="GO:0000470">
    <property type="term" value="P:maturation of LSU-rRNA"/>
    <property type="evidence" value="ECO:0007669"/>
    <property type="project" value="TreeGrafter"/>
</dbReference>
<dbReference type="PANTHER" id="PTHR22734:SF3">
    <property type="entry name" value="RIBOSOME PRODUCTION FACTOR 1"/>
    <property type="match status" value="1"/>
</dbReference>
<dbReference type="SMART" id="SM00879">
    <property type="entry name" value="Brix"/>
    <property type="match status" value="1"/>
</dbReference>
<dbReference type="OrthoDB" id="264354at2759"/>
<dbReference type="Pfam" id="PF04427">
    <property type="entry name" value="Brix"/>
    <property type="match status" value="1"/>
</dbReference>
<evidence type="ECO:0000313" key="3">
    <source>
        <dbReference type="EMBL" id="CAD7253379.1"/>
    </source>
</evidence>
<dbReference type="InterPro" id="IPR044281">
    <property type="entry name" value="IMP4/RPF1"/>
</dbReference>
<feature type="compositionally biased region" description="Acidic residues" evidence="1">
    <location>
        <begin position="108"/>
        <end position="118"/>
    </location>
</feature>
<evidence type="ECO:0000313" key="4">
    <source>
        <dbReference type="Proteomes" id="UP000677054"/>
    </source>
</evidence>
<dbReference type="PROSITE" id="PS50833">
    <property type="entry name" value="BRIX"/>
    <property type="match status" value="1"/>
</dbReference>
<dbReference type="Proteomes" id="UP000677054">
    <property type="component" value="Unassembled WGS sequence"/>
</dbReference>
<dbReference type="SUPFAM" id="SSF52954">
    <property type="entry name" value="Class II aaRS ABD-related"/>
    <property type="match status" value="1"/>
</dbReference>
<name>A0A7R9AGA8_9CRUS</name>